<organism evidence="1 2">
    <name type="scientific">Acidianus brierleyi</name>
    <dbReference type="NCBI Taxonomy" id="41673"/>
    <lineage>
        <taxon>Archaea</taxon>
        <taxon>Thermoproteota</taxon>
        <taxon>Thermoprotei</taxon>
        <taxon>Sulfolobales</taxon>
        <taxon>Sulfolobaceae</taxon>
        <taxon>Acidianus</taxon>
    </lineage>
</organism>
<dbReference type="GeneID" id="36831150"/>
<dbReference type="AlphaFoldDB" id="A0A2U9ICN8"/>
<proteinExistence type="predicted"/>
<keyword evidence="2" id="KW-1185">Reference proteome</keyword>
<gene>
    <name evidence="1" type="ORF">DFR85_03300</name>
</gene>
<dbReference type="EMBL" id="CP029289">
    <property type="protein sequence ID" value="AWR93786.1"/>
    <property type="molecule type" value="Genomic_DNA"/>
</dbReference>
<dbReference type="KEGG" id="abri:DFR85_03300"/>
<dbReference type="OrthoDB" id="42814at2157"/>
<dbReference type="Proteomes" id="UP000248044">
    <property type="component" value="Chromosome"/>
</dbReference>
<evidence type="ECO:0000313" key="1">
    <source>
        <dbReference type="EMBL" id="AWR93786.1"/>
    </source>
</evidence>
<protein>
    <submittedName>
        <fullName evidence="1">Uncharacterized protein</fullName>
    </submittedName>
</protein>
<evidence type="ECO:0000313" key="2">
    <source>
        <dbReference type="Proteomes" id="UP000248044"/>
    </source>
</evidence>
<accession>A0A2U9ICN8</accession>
<reference evidence="1 2" key="1">
    <citation type="submission" date="2018-05" db="EMBL/GenBank/DDBJ databases">
        <title>Complete Genome Sequences of Extremely Thermoacidophilic, Metal-Mobilizing Type-Strain Members of the Archaeal Family Sulfolobaceae: Acidianus brierleyi DSM-1651T, Acidianus sulfidivorans DSM-18786T, Metallosphaera hakonensis DSM-7519T, and Metallosphaera prunae DSM-10039T.</title>
        <authorList>
            <person name="Counts J.A."/>
            <person name="Kelly R.M."/>
        </authorList>
    </citation>
    <scope>NUCLEOTIDE SEQUENCE [LARGE SCALE GENOMIC DNA]</scope>
    <source>
        <strain evidence="1 2">DSM 1651</strain>
    </source>
</reference>
<name>A0A2U9ICN8_9CREN</name>
<sequence length="278" mass="32617">MNSKRAIKRVKEFHEDMLGKEKGRLSFYYTYHSLEYESYSKSGVSFEKSLSSLFSKIKIPREKIAGKYGSFFIDRINKRLVYLYKDLAIENNYSDSSEIDEIKSDNDGYQEWLMISKILNYPPSGIKLSIIKSKTELILEELKDYFIKMHGDDGKKIYYSIYHYAEAESIKDYAKGLKDVLKDYIVNDIELEGTQIPGKLGNFYIKENEEEITYAYDKIKFTVKYEIDPKDFKKIEEYILHHRELIPNAHGDTEDWIINIFRAPFAKGAKIKICVDSP</sequence>
<dbReference type="RefSeq" id="WP_110269670.1">
    <property type="nucleotide sequence ID" value="NZ_CP029289.2"/>
</dbReference>